<dbReference type="RefSeq" id="WP_119781017.1">
    <property type="nucleotide sequence ID" value="NZ_QYUK01000011.1"/>
</dbReference>
<evidence type="ECO:0000313" key="1">
    <source>
        <dbReference type="EMBL" id="RJF89339.1"/>
    </source>
</evidence>
<sequence>MSDTTKITAWVTLLGLIITTGQALTTWIDKRRAESLARIEQQSKIATEFLKMLIEKDTTQPTRLMLWDAISELPEHPLSVWAKKKHDDEMLFSARMAEHWKVSEKIAREKGSTTDEIAKLQAELSEAVELKDKAVREGRTDDAGVFHTKIVDLETKIADRRAFLTGLAEQEAEINREKLAALGGLSRELTPAQASAVAAVINTISVEFVAHLEPSAAERIRMHLPYLLAAFREFGVDDVGLGLAIVAECAHSTVWFNSLTEREIAGRSYEGIAGNIEPGDGVRFRGRGYIFITGKAAYQRMGELLGLGNALLVSPDDAARPETAARIAVALFMERKEEIVTALSAGKFEVVHRIITGDLARVGPAGEIYNRMVASLPVDPASYRVFVQFAGLIERENVKAMMKKWADAGWGVQGAGSGGERTAAAAGLAEVRYGRATDATAAAALARLVEAQKLSERPMTTVFTPIINPGVLEVWVSSK</sequence>
<dbReference type="SUPFAM" id="SSF53955">
    <property type="entry name" value="Lysozyme-like"/>
    <property type="match status" value="1"/>
</dbReference>
<keyword evidence="2" id="KW-1185">Reference proteome</keyword>
<dbReference type="Gene3D" id="1.10.530.10">
    <property type="match status" value="1"/>
</dbReference>
<organism evidence="1 2">
    <name type="scientific">Oleomonas cavernae</name>
    <dbReference type="NCBI Taxonomy" id="2320859"/>
    <lineage>
        <taxon>Bacteria</taxon>
        <taxon>Pseudomonadati</taxon>
        <taxon>Pseudomonadota</taxon>
        <taxon>Alphaproteobacteria</taxon>
        <taxon>Acetobacterales</taxon>
        <taxon>Acetobacteraceae</taxon>
        <taxon>Oleomonas</taxon>
    </lineage>
</organism>
<dbReference type="AlphaFoldDB" id="A0A418WHH7"/>
<dbReference type="EMBL" id="QYUK01000011">
    <property type="protein sequence ID" value="RJF89339.1"/>
    <property type="molecule type" value="Genomic_DNA"/>
</dbReference>
<proteinExistence type="predicted"/>
<protein>
    <submittedName>
        <fullName evidence="1">Uncharacterized protein</fullName>
    </submittedName>
</protein>
<dbReference type="Proteomes" id="UP000284605">
    <property type="component" value="Unassembled WGS sequence"/>
</dbReference>
<gene>
    <name evidence="1" type="ORF">D3874_22140</name>
</gene>
<accession>A0A418WHH7</accession>
<comment type="caution">
    <text evidence="1">The sequence shown here is derived from an EMBL/GenBank/DDBJ whole genome shotgun (WGS) entry which is preliminary data.</text>
</comment>
<dbReference type="InterPro" id="IPR023346">
    <property type="entry name" value="Lysozyme-like_dom_sf"/>
</dbReference>
<evidence type="ECO:0000313" key="2">
    <source>
        <dbReference type="Proteomes" id="UP000284605"/>
    </source>
</evidence>
<name>A0A418WHH7_9PROT</name>
<reference evidence="1 2" key="1">
    <citation type="submission" date="2018-09" db="EMBL/GenBank/DDBJ databases">
        <authorList>
            <person name="Zhu H."/>
        </authorList>
    </citation>
    <scope>NUCLEOTIDE SEQUENCE [LARGE SCALE GENOMIC DNA]</scope>
    <source>
        <strain evidence="1 2">K1W22B-8</strain>
    </source>
</reference>
<dbReference type="OrthoDB" id="3809801at2"/>